<dbReference type="Proteomes" id="UP000318529">
    <property type="component" value="Unassembled WGS sequence"/>
</dbReference>
<evidence type="ECO:0000313" key="2">
    <source>
        <dbReference type="EMBL" id="TWA61994.1"/>
    </source>
</evidence>
<organism evidence="2 4">
    <name type="scientific">Azospirillum brasilense</name>
    <dbReference type="NCBI Taxonomy" id="192"/>
    <lineage>
        <taxon>Bacteria</taxon>
        <taxon>Pseudomonadati</taxon>
        <taxon>Pseudomonadota</taxon>
        <taxon>Alphaproteobacteria</taxon>
        <taxon>Rhodospirillales</taxon>
        <taxon>Azospirillaceae</taxon>
        <taxon>Azospirillum</taxon>
    </lineage>
</organism>
<dbReference type="InterPro" id="IPR036736">
    <property type="entry name" value="ACP-like_sf"/>
</dbReference>
<sequence>MRTATMTTDTTTLSAPATQEIRAFIVENFLLGSDSGFDNAESLLETGIIDSTGIMHVVAFLEEHFGIIVEDEDMVADNLESVSRIAAYVERKRTLKDAA</sequence>
<evidence type="ECO:0000313" key="5">
    <source>
        <dbReference type="Proteomes" id="UP000318529"/>
    </source>
</evidence>
<protein>
    <submittedName>
        <fullName evidence="2">Acyl carrier protein</fullName>
    </submittedName>
</protein>
<gene>
    <name evidence="2" type="ORF">FBZ82_1166</name>
    <name evidence="3" type="ORF">FBZ83_1186</name>
</gene>
<evidence type="ECO:0000259" key="1">
    <source>
        <dbReference type="PROSITE" id="PS50075"/>
    </source>
</evidence>
<dbReference type="EMBL" id="VITH01000018">
    <property type="protein sequence ID" value="TWA76468.1"/>
    <property type="molecule type" value="Genomic_DNA"/>
</dbReference>
<name>A0A560ANQ6_AZOBR</name>
<dbReference type="InterPro" id="IPR009081">
    <property type="entry name" value="PP-bd_ACP"/>
</dbReference>
<comment type="caution">
    <text evidence="2">The sequence shown here is derived from an EMBL/GenBank/DDBJ whole genome shotgun (WGS) entry which is preliminary data.</text>
</comment>
<dbReference type="EMBL" id="VITF01000016">
    <property type="protein sequence ID" value="TWA61994.1"/>
    <property type="molecule type" value="Genomic_DNA"/>
</dbReference>
<evidence type="ECO:0000313" key="4">
    <source>
        <dbReference type="Proteomes" id="UP000316083"/>
    </source>
</evidence>
<proteinExistence type="predicted"/>
<evidence type="ECO:0000313" key="3">
    <source>
        <dbReference type="EMBL" id="TWA76468.1"/>
    </source>
</evidence>
<dbReference type="RefSeq" id="WP_145679156.1">
    <property type="nucleotide sequence ID" value="NZ_VITF01000016.1"/>
</dbReference>
<dbReference type="SUPFAM" id="SSF47336">
    <property type="entry name" value="ACP-like"/>
    <property type="match status" value="1"/>
</dbReference>
<reference evidence="4 5" key="1">
    <citation type="submission" date="2019-06" db="EMBL/GenBank/DDBJ databases">
        <title>Genomic Encyclopedia of Type Strains, Phase IV (KMG-V): Genome sequencing to study the core and pangenomes of soil and plant-associated prokaryotes.</title>
        <authorList>
            <person name="Whitman W."/>
        </authorList>
    </citation>
    <scope>NUCLEOTIDE SEQUENCE [LARGE SCALE GENOMIC DNA]</scope>
    <source>
        <strain evidence="3 5">BR 11650</strain>
        <strain evidence="2 4">BR 11796</strain>
    </source>
</reference>
<dbReference type="Gene3D" id="1.10.1200.10">
    <property type="entry name" value="ACP-like"/>
    <property type="match status" value="1"/>
</dbReference>
<dbReference type="AlphaFoldDB" id="A0A560ANQ6"/>
<dbReference type="PROSITE" id="PS50075">
    <property type="entry name" value="CARRIER"/>
    <property type="match status" value="1"/>
</dbReference>
<accession>A0A560ANQ6</accession>
<feature type="domain" description="Carrier" evidence="1">
    <location>
        <begin position="15"/>
        <end position="93"/>
    </location>
</feature>
<dbReference type="Proteomes" id="UP000316083">
    <property type="component" value="Unassembled WGS sequence"/>
</dbReference>